<dbReference type="PATRIC" id="fig|316.97.peg.4494"/>
<dbReference type="KEGG" id="pstu:UIB01_22440"/>
<reference evidence="1 2" key="1">
    <citation type="submission" date="2014-03" db="EMBL/GenBank/DDBJ databases">
        <title>Complete genome sequence of Pseudomonas stutzeri 19SMN4.</title>
        <authorList>
            <person name="Brunet-Galmes I."/>
            <person name="Nogales B."/>
            <person name="Busquets A."/>
            <person name="Pena A."/>
            <person name="Gomila M."/>
            <person name="Garcia-Valdes E."/>
            <person name="Lalucat J."/>
            <person name="Bennasar A."/>
            <person name="Bosch R."/>
        </authorList>
    </citation>
    <scope>NUCLEOTIDE SEQUENCE [LARGE SCALE GENOMIC DNA]</scope>
    <source>
        <strain evidence="1 2">19SMN4</strain>
        <plasmid evidence="2">Plasmid pLIB119</plasmid>
    </source>
</reference>
<evidence type="ECO:0000313" key="2">
    <source>
        <dbReference type="Proteomes" id="UP000025238"/>
    </source>
</evidence>
<name>A0A023WYU1_STUST</name>
<proteinExistence type="predicted"/>
<gene>
    <name evidence="1" type="ORF">UIB01_22440</name>
</gene>
<protein>
    <submittedName>
        <fullName evidence="1">Uncharacterized protein</fullName>
    </submittedName>
</protein>
<evidence type="ECO:0000313" key="1">
    <source>
        <dbReference type="EMBL" id="AHY45253.1"/>
    </source>
</evidence>
<dbReference type="EMBL" id="CP007510">
    <property type="protein sequence ID" value="AHY45253.1"/>
    <property type="molecule type" value="Genomic_DNA"/>
</dbReference>
<geneLocation type="plasmid" evidence="1 2">
    <name>pLIB119</name>
</geneLocation>
<keyword evidence="1" id="KW-0614">Plasmid</keyword>
<organism evidence="1 2">
    <name type="scientific">Stutzerimonas stutzeri</name>
    <name type="common">Pseudomonas stutzeri</name>
    <dbReference type="NCBI Taxonomy" id="316"/>
    <lineage>
        <taxon>Bacteria</taxon>
        <taxon>Pseudomonadati</taxon>
        <taxon>Pseudomonadota</taxon>
        <taxon>Gammaproteobacteria</taxon>
        <taxon>Pseudomonadales</taxon>
        <taxon>Pseudomonadaceae</taxon>
        <taxon>Stutzerimonas</taxon>
    </lineage>
</organism>
<dbReference type="Proteomes" id="UP000025238">
    <property type="component" value="Plasmid pLIB119"/>
</dbReference>
<dbReference type="AlphaFoldDB" id="A0A023WYU1"/>
<sequence>MSTAKPEQQHQEAAKQFLANNLSALCQELYAWKCRQELPPGGFFHRLTVLCDVYVVSDDEYGAAREAEMLIEQAALLYGAGSHSSPEETHEQLRRGLYISLGPVPPRGL</sequence>
<accession>A0A023WYU1</accession>